<evidence type="ECO:0000313" key="2">
    <source>
        <dbReference type="EMBL" id="KAG5487912.1"/>
    </source>
</evidence>
<proteinExistence type="predicted"/>
<sequence>MPTRTGGMRKFADEKALLSELSKMFHLLKANYKEQRNGREAAAAPSSASASSAARGSASRKASRKERSDTRRGSQRRSHHGGSIWILLKGAFGPKTVPTAMQSKRVDRRADQRALLSERRRAAALKAAEAYIQSAWQQAQEAELLNQDGTPTEEGDAYLAEQYALASRMLSPRATGAYLHQLVANHCRSGLDNAVTGATHNEVQYMLTGSEWEDICTREAAILFRYRTSVTPSGTAEDYFKEQLQARESTYHFATAEPTTKSGDVVPTKCFVRIRDSQRNKHTSALSTAKAVNYFKSNFGQVLRKELSGSRLPRGGAGDEAEVAPFANACKGNHQTASRSGASAHSANSGKKKRRR</sequence>
<evidence type="ECO:0000313" key="3">
    <source>
        <dbReference type="Proteomes" id="UP000673552"/>
    </source>
</evidence>
<keyword evidence="3" id="KW-1185">Reference proteome</keyword>
<dbReference type="GeneID" id="92518074"/>
<evidence type="ECO:0000256" key="1">
    <source>
        <dbReference type="SAM" id="MobiDB-lite"/>
    </source>
</evidence>
<dbReference type="Proteomes" id="UP000673552">
    <property type="component" value="Unassembled WGS sequence"/>
</dbReference>
<feature type="region of interest" description="Disordered" evidence="1">
    <location>
        <begin position="35"/>
        <end position="80"/>
    </location>
</feature>
<organism evidence="2 3">
    <name type="scientific">Leishmania martiniquensis</name>
    <dbReference type="NCBI Taxonomy" id="1580590"/>
    <lineage>
        <taxon>Eukaryota</taxon>
        <taxon>Discoba</taxon>
        <taxon>Euglenozoa</taxon>
        <taxon>Kinetoplastea</taxon>
        <taxon>Metakinetoplastina</taxon>
        <taxon>Trypanosomatida</taxon>
        <taxon>Trypanosomatidae</taxon>
        <taxon>Leishmaniinae</taxon>
        <taxon>Leishmania</taxon>
    </lineage>
</organism>
<dbReference type="KEGG" id="lmat:92518074"/>
<dbReference type="EMBL" id="JAFEUZ010000002">
    <property type="protein sequence ID" value="KAG5487912.1"/>
    <property type="molecule type" value="Genomic_DNA"/>
</dbReference>
<feature type="compositionally biased region" description="Low complexity" evidence="1">
    <location>
        <begin position="40"/>
        <end position="60"/>
    </location>
</feature>
<gene>
    <name evidence="2" type="ORF">LSCM1_08227</name>
</gene>
<protein>
    <submittedName>
        <fullName evidence="2">Uncharacterized protein</fullName>
    </submittedName>
</protein>
<dbReference type="AlphaFoldDB" id="A0A836KW42"/>
<reference evidence="3" key="2">
    <citation type="journal article" date="2021" name="Sci. Data">
        <title>Chromosome-scale genome sequencing, assembly and annotation of six genomes from subfamily Leishmaniinae.</title>
        <authorList>
            <person name="Almutairi H."/>
            <person name="Urbaniak M.D."/>
            <person name="Bates M.D."/>
            <person name="Jariyapan N."/>
            <person name="Kwakye-Nuako G."/>
            <person name="Thomaz Soccol V."/>
            <person name="Al-Salem W.S."/>
            <person name="Dillon R.J."/>
            <person name="Bates P.A."/>
            <person name="Gatherer D."/>
        </authorList>
    </citation>
    <scope>NUCLEOTIDE SEQUENCE [LARGE SCALE GENOMIC DNA]</scope>
</reference>
<name>A0A836KW42_9TRYP</name>
<accession>A0A836KW42</accession>
<feature type="region of interest" description="Disordered" evidence="1">
    <location>
        <begin position="329"/>
        <end position="356"/>
    </location>
</feature>
<dbReference type="RefSeq" id="XP_067181589.1">
    <property type="nucleotide sequence ID" value="XM_067325562.1"/>
</dbReference>
<feature type="compositionally biased region" description="Polar residues" evidence="1">
    <location>
        <begin position="333"/>
        <end position="349"/>
    </location>
</feature>
<reference evidence="3" key="1">
    <citation type="journal article" date="2021" name="Microbiol. Resour. Announc.">
        <title>LGAAP: Leishmaniinae Genome Assembly and Annotation Pipeline.</title>
        <authorList>
            <person name="Almutairi H."/>
            <person name="Urbaniak M.D."/>
            <person name="Bates M.D."/>
            <person name="Jariyapan N."/>
            <person name="Kwakye-Nuako G."/>
            <person name="Thomaz-Soccol V."/>
            <person name="Al-Salem W.S."/>
            <person name="Dillon R.J."/>
            <person name="Bates P.A."/>
            <person name="Gatherer D."/>
        </authorList>
    </citation>
    <scope>NUCLEOTIDE SEQUENCE [LARGE SCALE GENOMIC DNA]</scope>
</reference>
<comment type="caution">
    <text evidence="2">The sequence shown here is derived from an EMBL/GenBank/DDBJ whole genome shotgun (WGS) entry which is preliminary data.</text>
</comment>
<dbReference type="OrthoDB" id="272172at2759"/>